<dbReference type="OrthoDB" id="5679686at2"/>
<evidence type="ECO:0000313" key="3">
    <source>
        <dbReference type="Proteomes" id="UP000295238"/>
    </source>
</evidence>
<dbReference type="InterPro" id="IPR052514">
    <property type="entry name" value="SAM-dependent_MTase"/>
</dbReference>
<gene>
    <name evidence="2" type="ORF">E2F50_06685</name>
</gene>
<organism evidence="2 3">
    <name type="scientific">Rhizobium deserti</name>
    <dbReference type="NCBI Taxonomy" id="2547961"/>
    <lineage>
        <taxon>Bacteria</taxon>
        <taxon>Pseudomonadati</taxon>
        <taxon>Pseudomonadota</taxon>
        <taxon>Alphaproteobacteria</taxon>
        <taxon>Hyphomicrobiales</taxon>
        <taxon>Rhizobiaceae</taxon>
        <taxon>Rhizobium/Agrobacterium group</taxon>
        <taxon>Rhizobium</taxon>
    </lineage>
</organism>
<evidence type="ECO:0000259" key="1">
    <source>
        <dbReference type="Pfam" id="PF05050"/>
    </source>
</evidence>
<dbReference type="AlphaFoldDB" id="A0A4R5UIR0"/>
<dbReference type="SUPFAM" id="SSF53335">
    <property type="entry name" value="S-adenosyl-L-methionine-dependent methyltransferases"/>
    <property type="match status" value="1"/>
</dbReference>
<reference evidence="2 3" key="1">
    <citation type="submission" date="2019-03" db="EMBL/GenBank/DDBJ databases">
        <title>Rhizobium sp. nov., an bacterium isolated from biocrust in Mu Us Desert.</title>
        <authorList>
            <person name="Lixiong L."/>
        </authorList>
    </citation>
    <scope>NUCLEOTIDE SEQUENCE [LARGE SCALE GENOMIC DNA]</scope>
    <source>
        <strain evidence="2 3">SPY-1</strain>
    </source>
</reference>
<accession>A0A4R5UIR0</accession>
<dbReference type="Pfam" id="PF05050">
    <property type="entry name" value="Methyltransf_21"/>
    <property type="match status" value="1"/>
</dbReference>
<dbReference type="InterPro" id="IPR029063">
    <property type="entry name" value="SAM-dependent_MTases_sf"/>
</dbReference>
<dbReference type="EMBL" id="SMTL01000002">
    <property type="protein sequence ID" value="TDK36609.1"/>
    <property type="molecule type" value="Genomic_DNA"/>
</dbReference>
<sequence length="310" mass="34796">MSSFSFKQQLDSLHFALFGWPTDHLTPLSQLEACGDIREAAILLLNSDRFRWDIRDKVPLFAEEKWVCTEYMGLRIWVNLHDSQVSFGVLHQDWEVREAHFMTDMLNSGDTMLDIGANVGVYTLQAARAVGSTGEIHSFEPNPTVNRMLRRSITDNGFQDICVVHEVGLADADTPGSLHHLTGTNNVGAAYVSKSAGAGISISLRRLDSFTFERRINFMKIDVEGYECQVLEGGSKLLGEHRPLVLAELFPCGLRNTGGRSARELVARWTDLQYKVEEFEHGRLGRVINHSNIDDYEDIVDPINVLCTPT</sequence>
<dbReference type="Proteomes" id="UP000295238">
    <property type="component" value="Unassembled WGS sequence"/>
</dbReference>
<dbReference type="NCBIfam" id="TIGR01444">
    <property type="entry name" value="fkbM_fam"/>
    <property type="match status" value="1"/>
</dbReference>
<name>A0A4R5UIR0_9HYPH</name>
<dbReference type="RefSeq" id="WP_133315319.1">
    <property type="nucleotide sequence ID" value="NZ_SMTL01000002.1"/>
</dbReference>
<keyword evidence="2" id="KW-0808">Transferase</keyword>
<dbReference type="GO" id="GO:0032259">
    <property type="term" value="P:methylation"/>
    <property type="evidence" value="ECO:0007669"/>
    <property type="project" value="UniProtKB-KW"/>
</dbReference>
<feature type="domain" description="Methyltransferase FkbM" evidence="1">
    <location>
        <begin position="114"/>
        <end position="246"/>
    </location>
</feature>
<proteinExistence type="predicted"/>
<dbReference type="Gene3D" id="3.40.50.150">
    <property type="entry name" value="Vaccinia Virus protein VP39"/>
    <property type="match status" value="1"/>
</dbReference>
<dbReference type="GO" id="GO:0008168">
    <property type="term" value="F:methyltransferase activity"/>
    <property type="evidence" value="ECO:0007669"/>
    <property type="project" value="UniProtKB-KW"/>
</dbReference>
<dbReference type="PANTHER" id="PTHR34203:SF15">
    <property type="entry name" value="SLL1173 PROTEIN"/>
    <property type="match status" value="1"/>
</dbReference>
<comment type="caution">
    <text evidence="2">The sequence shown here is derived from an EMBL/GenBank/DDBJ whole genome shotgun (WGS) entry which is preliminary data.</text>
</comment>
<keyword evidence="2" id="KW-0489">Methyltransferase</keyword>
<dbReference type="InterPro" id="IPR006342">
    <property type="entry name" value="FkbM_mtfrase"/>
</dbReference>
<dbReference type="PANTHER" id="PTHR34203">
    <property type="entry name" value="METHYLTRANSFERASE, FKBM FAMILY PROTEIN"/>
    <property type="match status" value="1"/>
</dbReference>
<evidence type="ECO:0000313" key="2">
    <source>
        <dbReference type="EMBL" id="TDK36609.1"/>
    </source>
</evidence>
<keyword evidence="3" id="KW-1185">Reference proteome</keyword>
<protein>
    <submittedName>
        <fullName evidence="2">FkbM family methyltransferase</fullName>
    </submittedName>
</protein>